<dbReference type="RefSeq" id="WP_182516733.1">
    <property type="nucleotide sequence ID" value="NZ_JACGXP010000005.1"/>
</dbReference>
<dbReference type="Proteomes" id="UP000590225">
    <property type="component" value="Unassembled WGS sequence"/>
</dbReference>
<dbReference type="EMBL" id="JACGXP010000005">
    <property type="protein sequence ID" value="MBA8991672.1"/>
    <property type="molecule type" value="Genomic_DNA"/>
</dbReference>
<feature type="domain" description="Spore protein YkvP/CgeB glycosyl transferase-like" evidence="1">
    <location>
        <begin position="211"/>
        <end position="325"/>
    </location>
</feature>
<dbReference type="Pfam" id="PF13524">
    <property type="entry name" value="Glyco_trans_1_2"/>
    <property type="match status" value="1"/>
</dbReference>
<dbReference type="AlphaFoldDB" id="A0AAW3T9T5"/>
<reference evidence="2 3" key="1">
    <citation type="submission" date="2020-07" db="EMBL/GenBank/DDBJ databases">
        <title>Above-ground endophytic microbial communities from plants in different locations in the United States.</title>
        <authorList>
            <person name="Frank C."/>
        </authorList>
    </citation>
    <scope>NUCLEOTIDE SEQUENCE [LARGE SCALE GENOMIC DNA]</scope>
    <source>
        <strain evidence="2 3">WPL5_2</strain>
    </source>
</reference>
<dbReference type="Gene3D" id="3.40.50.2000">
    <property type="entry name" value="Glycogen Phosphorylase B"/>
    <property type="match status" value="1"/>
</dbReference>
<evidence type="ECO:0000259" key="1">
    <source>
        <dbReference type="Pfam" id="PF13524"/>
    </source>
</evidence>
<comment type="caution">
    <text evidence="2">The sequence shown here is derived from an EMBL/GenBank/DDBJ whole genome shotgun (WGS) entry which is preliminary data.</text>
</comment>
<dbReference type="InterPro" id="IPR055259">
    <property type="entry name" value="YkvP/CgeB_Glyco_trans-like"/>
</dbReference>
<protein>
    <recommendedName>
        <fullName evidence="1">Spore protein YkvP/CgeB glycosyl transferase-like domain-containing protein</fullName>
    </recommendedName>
</protein>
<gene>
    <name evidence="2" type="ORF">FHW23_002950</name>
</gene>
<dbReference type="SUPFAM" id="SSF53756">
    <property type="entry name" value="UDP-Glycosyltransferase/glycogen phosphorylase"/>
    <property type="match status" value="1"/>
</dbReference>
<organism evidence="2 3">
    <name type="scientific">Curtobacterium pusillum</name>
    <dbReference type="NCBI Taxonomy" id="69373"/>
    <lineage>
        <taxon>Bacteria</taxon>
        <taxon>Bacillati</taxon>
        <taxon>Actinomycetota</taxon>
        <taxon>Actinomycetes</taxon>
        <taxon>Micrococcales</taxon>
        <taxon>Microbacteriaceae</taxon>
        <taxon>Curtobacterium</taxon>
    </lineage>
</organism>
<accession>A0AAW3T9T5</accession>
<sequence>MTQHPIPTSPASSPLAEEYAAIARGDHATGPRGTIRFAVSTDDPSEGKGDLFVALGLARALRAEGWGVDVWPIARWAEDVPDDTAVLVSMIESFVPGLVPAATATVAWVRNWTAQWASVPYLAEFDAVWASSSIARDELARAFDGPVEVVPIGVDLDLFTTDDTSGAAPARSDRTVTTVNFWGARRRVQDVLLEVSPAEPIVWFAANVEHVEASPGVELRPAVPYFALPEVYRAAAFVVDDVIAPAAEFGTLNSRLYESLACGALPVTDCALGLDELGLGDVPVFTDVASLERALAMPTADRDALVERLRAVVVARHSYAARAAQVGPSLDAARERASVRAGARSPLLRWAALQREELRETARERDVHRSGIEEINRRLIVSEGAVAVLDRARRDAEAERDAIALRYEALTRSAEYRVLDRLGGVARVLRRRP</sequence>
<proteinExistence type="predicted"/>
<name>A0AAW3T9T5_9MICO</name>
<evidence type="ECO:0000313" key="2">
    <source>
        <dbReference type="EMBL" id="MBA8991672.1"/>
    </source>
</evidence>
<evidence type="ECO:0000313" key="3">
    <source>
        <dbReference type="Proteomes" id="UP000590225"/>
    </source>
</evidence>